<feature type="domain" description="DUF8190" evidence="2">
    <location>
        <begin position="746"/>
        <end position="778"/>
    </location>
</feature>
<evidence type="ECO:0000313" key="3">
    <source>
        <dbReference type="EMBL" id="KAG1771127.1"/>
    </source>
</evidence>
<evidence type="ECO:0000259" key="2">
    <source>
        <dbReference type="Pfam" id="PF26608"/>
    </source>
</evidence>
<feature type="region of interest" description="Disordered" evidence="1">
    <location>
        <begin position="1"/>
        <end position="34"/>
    </location>
</feature>
<dbReference type="InterPro" id="IPR058503">
    <property type="entry name" value="DUF8190"/>
</dbReference>
<reference evidence="3" key="1">
    <citation type="journal article" date="2020" name="New Phytol.">
        <title>Comparative genomics reveals dynamic genome evolution in host specialist ectomycorrhizal fungi.</title>
        <authorList>
            <person name="Lofgren L.A."/>
            <person name="Nguyen N.H."/>
            <person name="Vilgalys R."/>
            <person name="Ruytinx J."/>
            <person name="Liao H.L."/>
            <person name="Branco S."/>
            <person name="Kuo A."/>
            <person name="LaButti K."/>
            <person name="Lipzen A."/>
            <person name="Andreopoulos W."/>
            <person name="Pangilinan J."/>
            <person name="Riley R."/>
            <person name="Hundley H."/>
            <person name="Na H."/>
            <person name="Barry K."/>
            <person name="Grigoriev I.V."/>
            <person name="Stajich J.E."/>
            <person name="Kennedy P.G."/>
        </authorList>
    </citation>
    <scope>NUCLEOTIDE SEQUENCE</scope>
    <source>
        <strain evidence="3">DOB743</strain>
    </source>
</reference>
<accession>A0A9P7CYS1</accession>
<evidence type="ECO:0000313" key="4">
    <source>
        <dbReference type="Proteomes" id="UP000714275"/>
    </source>
</evidence>
<gene>
    <name evidence="3" type="ORF">EV702DRAFT_1049031</name>
</gene>
<feature type="region of interest" description="Disordered" evidence="1">
    <location>
        <begin position="834"/>
        <end position="854"/>
    </location>
</feature>
<organism evidence="3 4">
    <name type="scientific">Suillus placidus</name>
    <dbReference type="NCBI Taxonomy" id="48579"/>
    <lineage>
        <taxon>Eukaryota</taxon>
        <taxon>Fungi</taxon>
        <taxon>Dikarya</taxon>
        <taxon>Basidiomycota</taxon>
        <taxon>Agaricomycotina</taxon>
        <taxon>Agaricomycetes</taxon>
        <taxon>Agaricomycetidae</taxon>
        <taxon>Boletales</taxon>
        <taxon>Suillineae</taxon>
        <taxon>Suillaceae</taxon>
        <taxon>Suillus</taxon>
    </lineage>
</organism>
<proteinExistence type="predicted"/>
<dbReference type="Proteomes" id="UP000714275">
    <property type="component" value="Unassembled WGS sequence"/>
</dbReference>
<dbReference type="OrthoDB" id="2736611at2759"/>
<comment type="caution">
    <text evidence="3">The sequence shown here is derived from an EMBL/GenBank/DDBJ whole genome shotgun (WGS) entry which is preliminary data.</text>
</comment>
<keyword evidence="4" id="KW-1185">Reference proteome</keyword>
<dbReference type="EMBL" id="JABBWD010000060">
    <property type="protein sequence ID" value="KAG1771127.1"/>
    <property type="molecule type" value="Genomic_DNA"/>
</dbReference>
<dbReference type="Pfam" id="PF26608">
    <property type="entry name" value="DUF8190"/>
    <property type="match status" value="1"/>
</dbReference>
<sequence length="1440" mass="160351">MDILHAGREQDDNNDNPVADDNADEDEQPNNMPFNVSEFPRQLAAGDGHVQEDVRTALYQQQAESGRDYVTNFNTTPPRTVTLTKLRTMYRNKDSLGAMGMLSGRHRLVIGNDHTIPKDGLDDVKHLVCAKVLHEIEPALEGDDRHARRVAKDRQTALGRWLDEDHPLSYSGPLAYLLRAVVDTNDGNTALQLTSSHLGNKPISFFVDNVIKQSTTNLIRRQPPFIAGGNFLAVMRVAIEEMKRCAGRDSIQGKDVDSFVSEAISHVCESLKINHIPWTANPTLGRGNHSSTIVHNVWLNLGATGAPKPAPSASFLTRRESIQVAALNSSAQVQLRDSRGDWSASEVRLNDFASVLHKVVLPIEWNTDQASLSCSSQYIADTYHYVRTIFNPSIPLHRLALIVSIAFSGLVPCVYAPPLQKAGIPTGSYELSLYTRNLEWASRPKKGGNNAEPFITMVTTFIIALYDPQSPTSSISDVKEWVRKHSNKGITTLALCRLGLAKACTTRALFSSKWGIDIQALTSSEIAEKHEEVIRLLKTGGAYGGYDAIMYLMGKRTADHLAKNLYVKARALPTLGGTSSHFSTAASTSSSSSFSPLSFKRTMRDWDDDSRVTTASADEISQEKKRSAMVGYYPVQFTNPTLTESCTIRDCSIHRFRVLDTVASANVYQQQAQSGRDYVTNFNTTPPRTVTLTKLRTMYRNKDSLGAMGMLSGRHRLVIGNDNTLYVGNRKELDAAIPKIRADHNWQVTLDLANMHRLWPDSNVACLPFSPIGRMLWVLRLFFPVRRGTRKSDRWRDMRNNQGEDEHFVCKAEDVATVLGVAIEGGQNSCPGISNAPQNAPWLQGHTSSEHTRNSMANEPLSIGTIEQQYSNMDPARSLMPERPSKIYLSSSCGDDKSAPSPLIYLQQTKMRPAQLAHCSGRNQSLADACVDGEAASRHEARGNNVLTSCHREILYTSNYDMDGMQGQIHAYQGGVRANTDSSNRIDYANDVSRLEQYSNDMDGMQPQINAYQGGVGANTDSSNRFDFTNDPYELVNIPLTNMHIISRWTASAKQIFNDVIAIARERLEHMSNNPLQQLPPVQRSVLTARDRSLLTLEVLARREVLEARQRVLDQEFKELAEMSYIMGLDVFARNLQVQTQASSQSNALSQLNVNISQLNGGGGGTQPPPDTSHDLCPKESVQCVIALTMGADEMLGDDKTINVFKILLPILVVGDLHSQRFYASVYRAEQPSTMWKYTCSTVTWLNFIHGLCISTPIFHSHPSSPPRSPSSILVILRHRTIMSGSSASQCIRLDVISESKLQVPSERIPAGIYVSININIDFQRRWKSAIGVLSSDRSVAPWSLLGAIREYTELPEHPYIKHTLTMRDREAYGRSGSRRTGPKYKCRWHQSIMVKNSFHLERKKQGTGIEDPGVRARVRESHETGRFLTEIKTNTKVRK</sequence>
<name>A0A9P7CYS1_9AGAM</name>
<feature type="compositionally biased region" description="Basic and acidic residues" evidence="1">
    <location>
        <begin position="1"/>
        <end position="11"/>
    </location>
</feature>
<evidence type="ECO:0000256" key="1">
    <source>
        <dbReference type="SAM" id="MobiDB-lite"/>
    </source>
</evidence>
<protein>
    <recommendedName>
        <fullName evidence="2">DUF8190 domain-containing protein</fullName>
    </recommendedName>
</protein>